<dbReference type="Proteomes" id="UP000221011">
    <property type="component" value="Chromosome"/>
</dbReference>
<gene>
    <name evidence="1" type="ORF">KY5_3460c</name>
</gene>
<organism evidence="1 2">
    <name type="scientific">Streptomyces formicae</name>
    <dbReference type="NCBI Taxonomy" id="1616117"/>
    <lineage>
        <taxon>Bacteria</taxon>
        <taxon>Bacillati</taxon>
        <taxon>Actinomycetota</taxon>
        <taxon>Actinomycetes</taxon>
        <taxon>Kitasatosporales</taxon>
        <taxon>Streptomycetaceae</taxon>
        <taxon>Streptomyces</taxon>
    </lineage>
</organism>
<protein>
    <recommendedName>
        <fullName evidence="3">DNA primase/polymerase bifunctional N-terminal domain-containing protein</fullName>
    </recommendedName>
</protein>
<evidence type="ECO:0008006" key="3">
    <source>
        <dbReference type="Google" id="ProtNLM"/>
    </source>
</evidence>
<evidence type="ECO:0000313" key="2">
    <source>
        <dbReference type="Proteomes" id="UP000221011"/>
    </source>
</evidence>
<dbReference type="AlphaFoldDB" id="A0A291QA91"/>
<proteinExistence type="predicted"/>
<evidence type="ECO:0000313" key="1">
    <source>
        <dbReference type="EMBL" id="ATL28478.1"/>
    </source>
</evidence>
<accession>A0A291QA91</accession>
<keyword evidence="2" id="KW-1185">Reference proteome</keyword>
<sequence>MADSTGRALSAEHSASPELVSAVTDWFARAHQAPGQARHEWSDTGVALLPLGKRFDAVRMPDALVHAAVGSTEPDTIAARLGQSLRGPVIYDRTLGGTYYALTRPTERSRWRYQDIAPRLGVATHLGVPRLTRTEPPGTYWVVLPQFAGDLCELSAVEGLVTADSAALSGADQ</sequence>
<dbReference type="EMBL" id="CP022685">
    <property type="protein sequence ID" value="ATL28478.1"/>
    <property type="molecule type" value="Genomic_DNA"/>
</dbReference>
<dbReference type="RefSeq" id="WP_234362766.1">
    <property type="nucleotide sequence ID" value="NZ_CP022685.1"/>
</dbReference>
<name>A0A291QA91_9ACTN</name>
<reference evidence="1 2" key="1">
    <citation type="submission" date="2017-08" db="EMBL/GenBank/DDBJ databases">
        <title>Complete Genome Sequence of Streptomyces formicae KY5, the formicamycin producer.</title>
        <authorList>
            <person name="Holmes N.A."/>
            <person name="Devine R."/>
            <person name="Qin Z."/>
            <person name="Seipke R.F."/>
            <person name="Wilkinson B."/>
            <person name="Hutchings M.I."/>
        </authorList>
    </citation>
    <scope>NUCLEOTIDE SEQUENCE [LARGE SCALE GENOMIC DNA]</scope>
    <source>
        <strain evidence="1 2">KY5</strain>
    </source>
</reference>
<dbReference type="KEGG" id="sfk:KY5_3460c"/>